<reference evidence="1 2" key="1">
    <citation type="submission" date="2014-09" db="EMBL/GenBank/DDBJ databases">
        <authorList>
            <person name="Magalhaes I.L.F."/>
            <person name="Oliveira U."/>
            <person name="Santos F.R."/>
            <person name="Vidigal T.H.D.A."/>
            <person name="Brescovit A.D."/>
            <person name="Santos A.J."/>
        </authorList>
    </citation>
    <scope>NUCLEOTIDE SEQUENCE [LARGE SCALE GENOMIC DNA]</scope>
</reference>
<accession>A0A0P1BQM7</accession>
<keyword evidence="2" id="KW-1185">Reference proteome</keyword>
<sequence length="113" mass="12469">MIIINVIPVISTHPYGSQNRSTSSWFVPLDEDFGVGHKVPEASDCQQATVSALKGVTMRGSCSVDVRAAMLKRPDSNPRLTQGHMLHGRDHVEDCKGWRVPDCCHHAHVTHSE</sequence>
<name>A0A0P1BQM7_9BASI</name>
<evidence type="ECO:0000313" key="1">
    <source>
        <dbReference type="EMBL" id="CEH18932.1"/>
    </source>
</evidence>
<organism evidence="1 2">
    <name type="scientific">Ceraceosorus bombacis</name>
    <dbReference type="NCBI Taxonomy" id="401625"/>
    <lineage>
        <taxon>Eukaryota</taxon>
        <taxon>Fungi</taxon>
        <taxon>Dikarya</taxon>
        <taxon>Basidiomycota</taxon>
        <taxon>Ustilaginomycotina</taxon>
        <taxon>Exobasidiomycetes</taxon>
        <taxon>Ceraceosorales</taxon>
        <taxon>Ceraceosoraceae</taxon>
        <taxon>Ceraceosorus</taxon>
    </lineage>
</organism>
<protein>
    <submittedName>
        <fullName evidence="1">Uncharacterized protein</fullName>
    </submittedName>
</protein>
<dbReference type="Proteomes" id="UP000054845">
    <property type="component" value="Unassembled WGS sequence"/>
</dbReference>
<dbReference type="AlphaFoldDB" id="A0A0P1BQM7"/>
<dbReference type="EMBL" id="CCYA01000276">
    <property type="protein sequence ID" value="CEH18932.1"/>
    <property type="molecule type" value="Genomic_DNA"/>
</dbReference>
<proteinExistence type="predicted"/>
<evidence type="ECO:0000313" key="2">
    <source>
        <dbReference type="Proteomes" id="UP000054845"/>
    </source>
</evidence>